<gene>
    <name evidence="1" type="ORF">PHYBLDRAFT_68594</name>
</gene>
<name>A0A163B2F2_PHYB8</name>
<dbReference type="RefSeq" id="XP_018295941.1">
    <property type="nucleotide sequence ID" value="XM_018441976.1"/>
</dbReference>
<sequence>MYAYITEFAANINIKCQISLDTSQPNIVETLLIVLFSMLSSILCAKSNGTRYYGSEWGLLQRKAPKDKNKRSVSAHIKSFVKFTTKKNRSIKDIKEHKGSIEHC</sequence>
<dbReference type="AlphaFoldDB" id="A0A163B2F2"/>
<dbReference type="VEuPathDB" id="FungiDB:PHYBLDRAFT_68594"/>
<protein>
    <submittedName>
        <fullName evidence="1">Uncharacterized protein</fullName>
    </submittedName>
</protein>
<keyword evidence="2" id="KW-1185">Reference proteome</keyword>
<evidence type="ECO:0000313" key="1">
    <source>
        <dbReference type="EMBL" id="OAD77901.1"/>
    </source>
</evidence>
<proteinExistence type="predicted"/>
<dbReference type="Proteomes" id="UP000077315">
    <property type="component" value="Unassembled WGS sequence"/>
</dbReference>
<dbReference type="InParanoid" id="A0A163B2F2"/>
<dbReference type="EMBL" id="KV440974">
    <property type="protein sequence ID" value="OAD77901.1"/>
    <property type="molecule type" value="Genomic_DNA"/>
</dbReference>
<evidence type="ECO:0000313" key="2">
    <source>
        <dbReference type="Proteomes" id="UP000077315"/>
    </source>
</evidence>
<reference evidence="2" key="1">
    <citation type="submission" date="2015-06" db="EMBL/GenBank/DDBJ databases">
        <title>Expansion of signal transduction pathways in fungi by whole-genome duplication.</title>
        <authorList>
            <consortium name="DOE Joint Genome Institute"/>
            <person name="Corrochano L.M."/>
            <person name="Kuo A."/>
            <person name="Marcet-Houben M."/>
            <person name="Polaino S."/>
            <person name="Salamov A."/>
            <person name="Villalobos J.M."/>
            <person name="Alvarez M.I."/>
            <person name="Avalos J."/>
            <person name="Benito E.P."/>
            <person name="Benoit I."/>
            <person name="Burger G."/>
            <person name="Camino L.P."/>
            <person name="Canovas D."/>
            <person name="Cerda-Olmedo E."/>
            <person name="Cheng J.-F."/>
            <person name="Dominguez A."/>
            <person name="Elias M."/>
            <person name="Eslava A.P."/>
            <person name="Glaser F."/>
            <person name="Grimwood J."/>
            <person name="Gutierrez G."/>
            <person name="Heitman J."/>
            <person name="Henrissat B."/>
            <person name="Iturriaga E.A."/>
            <person name="Lang B.F."/>
            <person name="Lavin J.L."/>
            <person name="Lee S."/>
            <person name="Li W."/>
            <person name="Lindquist E."/>
            <person name="Lopez-Garcia S."/>
            <person name="Luque E.M."/>
            <person name="Marcos A.T."/>
            <person name="Martin J."/>
            <person name="McCluskey K."/>
            <person name="Medina H.R."/>
            <person name="Miralles-Duran A."/>
            <person name="Miyazaki A."/>
            <person name="Munoz-Torres E."/>
            <person name="Oguiza J.A."/>
            <person name="Ohm R."/>
            <person name="Olmedo M."/>
            <person name="Orejas M."/>
            <person name="Ortiz-Castellanos L."/>
            <person name="Pisabarro A.G."/>
            <person name="Rodriguez-Romero J."/>
            <person name="Ruiz-Herrera J."/>
            <person name="Ruiz-Vazquez R."/>
            <person name="Sanz C."/>
            <person name="Schackwitz W."/>
            <person name="Schmutz J."/>
            <person name="Shahriari M."/>
            <person name="Shelest E."/>
            <person name="Silva-Franco F."/>
            <person name="Soanes D."/>
            <person name="Syed K."/>
            <person name="Tagua V.G."/>
            <person name="Talbot N.J."/>
            <person name="Thon M."/>
            <person name="De vries R.P."/>
            <person name="Wiebenga A."/>
            <person name="Yadav J.S."/>
            <person name="Braun E.L."/>
            <person name="Baker S."/>
            <person name="Garre V."/>
            <person name="Horwitz B."/>
            <person name="Torres-Martinez S."/>
            <person name="Idnurm A."/>
            <person name="Herrera-Estrella A."/>
            <person name="Gabaldon T."/>
            <person name="Grigoriev I.V."/>
        </authorList>
    </citation>
    <scope>NUCLEOTIDE SEQUENCE [LARGE SCALE GENOMIC DNA]</scope>
    <source>
        <strain evidence="2">NRRL 1555(-)</strain>
    </source>
</reference>
<organism evidence="1 2">
    <name type="scientific">Phycomyces blakesleeanus (strain ATCC 8743b / DSM 1359 / FGSC 10004 / NBRC 33097 / NRRL 1555)</name>
    <dbReference type="NCBI Taxonomy" id="763407"/>
    <lineage>
        <taxon>Eukaryota</taxon>
        <taxon>Fungi</taxon>
        <taxon>Fungi incertae sedis</taxon>
        <taxon>Mucoromycota</taxon>
        <taxon>Mucoromycotina</taxon>
        <taxon>Mucoromycetes</taxon>
        <taxon>Mucorales</taxon>
        <taxon>Phycomycetaceae</taxon>
        <taxon>Phycomyces</taxon>
    </lineage>
</organism>
<dbReference type="GeneID" id="29002882"/>
<accession>A0A163B2F2</accession>